<organism evidence="2 3">
    <name type="scientific">Sutterella seckii</name>
    <dbReference type="NCBI Taxonomy" id="1944635"/>
    <lineage>
        <taxon>Bacteria</taxon>
        <taxon>Pseudomonadati</taxon>
        <taxon>Pseudomonadota</taxon>
        <taxon>Betaproteobacteria</taxon>
        <taxon>Burkholderiales</taxon>
        <taxon>Sutterellaceae</taxon>
        <taxon>Sutterella</taxon>
    </lineage>
</organism>
<sequence length="82" mass="9065">MNQQSGSKHVSGRQGLSGNTQPKSASKEQASDRHAHPSRPEAAAPCDGIRPEKMSFGEFLLSMPKDDQGFERITLKVKEIEW</sequence>
<dbReference type="RefSeq" id="WP_152158735.1">
    <property type="nucleotide sequence ID" value="NZ_WEHX01000065.1"/>
</dbReference>
<reference evidence="2 3" key="1">
    <citation type="submission" date="2019-10" db="EMBL/GenBank/DDBJ databases">
        <title>Genome diversity of Sutterella seckii.</title>
        <authorList>
            <person name="Chaplin A.V."/>
            <person name="Sokolova S.R."/>
            <person name="Mosin K.A."/>
            <person name="Ivanova E.L."/>
            <person name="Kochetkova T.O."/>
            <person name="Goltsov A.Y."/>
            <person name="Trofimov D.Y."/>
            <person name="Efimov B.A."/>
        </authorList>
    </citation>
    <scope>NUCLEOTIDE SEQUENCE [LARGE SCALE GENOMIC DNA]</scope>
    <source>
        <strain evidence="2 3">ASD393</strain>
    </source>
</reference>
<proteinExistence type="predicted"/>
<evidence type="ECO:0000313" key="2">
    <source>
        <dbReference type="EMBL" id="KAB7656924.1"/>
    </source>
</evidence>
<feature type="region of interest" description="Disordered" evidence="1">
    <location>
        <begin position="1"/>
        <end position="50"/>
    </location>
</feature>
<dbReference type="Proteomes" id="UP000430564">
    <property type="component" value="Unassembled WGS sequence"/>
</dbReference>
<comment type="caution">
    <text evidence="2">The sequence shown here is derived from an EMBL/GenBank/DDBJ whole genome shotgun (WGS) entry which is preliminary data.</text>
</comment>
<protein>
    <submittedName>
        <fullName evidence="2">Uncharacterized protein</fullName>
    </submittedName>
</protein>
<feature type="compositionally biased region" description="Basic and acidic residues" evidence="1">
    <location>
        <begin position="25"/>
        <end position="39"/>
    </location>
</feature>
<feature type="compositionally biased region" description="Polar residues" evidence="1">
    <location>
        <begin position="1"/>
        <end position="24"/>
    </location>
</feature>
<gene>
    <name evidence="2" type="ORF">GBM95_08670</name>
</gene>
<name>A0A6I1ENW2_9BURK</name>
<evidence type="ECO:0000313" key="3">
    <source>
        <dbReference type="Proteomes" id="UP000430564"/>
    </source>
</evidence>
<dbReference type="AlphaFoldDB" id="A0A6I1ENW2"/>
<evidence type="ECO:0000256" key="1">
    <source>
        <dbReference type="SAM" id="MobiDB-lite"/>
    </source>
</evidence>
<dbReference type="EMBL" id="WEHX01000065">
    <property type="protein sequence ID" value="KAB7656924.1"/>
    <property type="molecule type" value="Genomic_DNA"/>
</dbReference>
<accession>A0A6I1ENW2</accession>